<dbReference type="PANTHER" id="PTHR21716">
    <property type="entry name" value="TRANSMEMBRANE PROTEIN"/>
    <property type="match status" value="1"/>
</dbReference>
<dbReference type="Pfam" id="PF01594">
    <property type="entry name" value="AI-2E_transport"/>
    <property type="match status" value="2"/>
</dbReference>
<gene>
    <name evidence="8" type="ORF">RZS28_08320</name>
</gene>
<evidence type="ECO:0000256" key="7">
    <source>
        <dbReference type="SAM" id="Phobius"/>
    </source>
</evidence>
<sequence>MSDFFEDPAARSQPESDQARTLEMLATLFLVAFVVTTLYVGREVLVPIAIAILVSFVLSPPILFLRCWGLGRVLSVLTVVLAALVVAFSVSTVLTRQVSELAVDLPKYQATINAKLDNLRAAVADNALFTKVSAALKSLGEANPNRPAPSSAAEPFGQQKNQLPGSQDGQKPIPVEVHQPSPGPFALAQTIAGTALSPLETTGIVVIFVVFILLQREDLRNRFIKLVGPGDLQRTTLAMNDAAGRLSRFFLVQTLVNASFGVIVAIGLYVIGVPSPILWGIVAFLLRFIPYIGSFIAAGFPIALAAAVDPSWGMALETLALFLVVEPVIGQAIEPWLYGHNTGLSPIAVVIAATFWTSMWGAVGLVLSTPLTVCLVVLGRHVERLAFLDVIFGDAPPLTPVETFYQRMLVGDASEVADQAEDFLKNNTLVNYYDEVALQALLMAQADLRRGVLDSRRQTRIKETIDEVVDNLSDHVDQPLPPTPEAAEPYALLKATEPSIPSPSPASIVAAAQPHAPAPDWESQKPVICIAGRSLLDEAAAALFAQILEKHGVRAKVEPAGALTIGRISRLSDEGARIVCLSFLDADLNAARARFAVRRLRRRLHEVKILAGFWRSDPGQVGELCAETKADFCATQFKDALAFCLQEEPQKPEAAAIGGGEKPAVKTLAGAV</sequence>
<evidence type="ECO:0000256" key="5">
    <source>
        <dbReference type="ARBA" id="ARBA00023136"/>
    </source>
</evidence>
<dbReference type="InterPro" id="IPR002549">
    <property type="entry name" value="AI-2E-like"/>
</dbReference>
<feature type="compositionally biased region" description="Low complexity" evidence="6">
    <location>
        <begin position="141"/>
        <end position="155"/>
    </location>
</feature>
<feature type="transmembrane region" description="Helical" evidence="7">
    <location>
        <begin position="249"/>
        <end position="271"/>
    </location>
</feature>
<evidence type="ECO:0000256" key="3">
    <source>
        <dbReference type="ARBA" id="ARBA00022692"/>
    </source>
</evidence>
<dbReference type="EMBL" id="CP136862">
    <property type="protein sequence ID" value="WOJ91254.1"/>
    <property type="molecule type" value="Genomic_DNA"/>
</dbReference>
<evidence type="ECO:0000256" key="2">
    <source>
        <dbReference type="ARBA" id="ARBA00009773"/>
    </source>
</evidence>
<feature type="transmembrane region" description="Helical" evidence="7">
    <location>
        <begin position="46"/>
        <end position="66"/>
    </location>
</feature>
<feature type="compositionally biased region" description="Polar residues" evidence="6">
    <location>
        <begin position="158"/>
        <end position="169"/>
    </location>
</feature>
<feature type="transmembrane region" description="Helical" evidence="7">
    <location>
        <begin position="191"/>
        <end position="214"/>
    </location>
</feature>
<proteinExistence type="inferred from homology"/>
<evidence type="ECO:0000256" key="1">
    <source>
        <dbReference type="ARBA" id="ARBA00004141"/>
    </source>
</evidence>
<organism evidence="8 9">
    <name type="scientific">Methylocapsa polymorpha</name>
    <dbReference type="NCBI Taxonomy" id="3080828"/>
    <lineage>
        <taxon>Bacteria</taxon>
        <taxon>Pseudomonadati</taxon>
        <taxon>Pseudomonadota</taxon>
        <taxon>Alphaproteobacteria</taxon>
        <taxon>Hyphomicrobiales</taxon>
        <taxon>Beijerinckiaceae</taxon>
        <taxon>Methylocapsa</taxon>
    </lineage>
</organism>
<keyword evidence="3 7" id="KW-0812">Transmembrane</keyword>
<keyword evidence="9" id="KW-1185">Reference proteome</keyword>
<dbReference type="PANTHER" id="PTHR21716:SF64">
    <property type="entry name" value="AI-2 TRANSPORT PROTEIN TQSA"/>
    <property type="match status" value="1"/>
</dbReference>
<feature type="transmembrane region" description="Helical" evidence="7">
    <location>
        <begin position="358"/>
        <end position="378"/>
    </location>
</feature>
<keyword evidence="4 7" id="KW-1133">Transmembrane helix</keyword>
<dbReference type="RefSeq" id="WP_407340848.1">
    <property type="nucleotide sequence ID" value="NZ_CP136862.1"/>
</dbReference>
<dbReference type="Proteomes" id="UP001626536">
    <property type="component" value="Chromosome"/>
</dbReference>
<comment type="subcellular location">
    <subcellularLocation>
        <location evidence="1">Membrane</location>
        <topology evidence="1">Multi-pass membrane protein</topology>
    </subcellularLocation>
</comment>
<evidence type="ECO:0000256" key="6">
    <source>
        <dbReference type="SAM" id="MobiDB-lite"/>
    </source>
</evidence>
<name>A0ABZ0HVE2_9HYPH</name>
<evidence type="ECO:0000313" key="9">
    <source>
        <dbReference type="Proteomes" id="UP001626536"/>
    </source>
</evidence>
<evidence type="ECO:0000256" key="4">
    <source>
        <dbReference type="ARBA" id="ARBA00022989"/>
    </source>
</evidence>
<feature type="transmembrane region" description="Helical" evidence="7">
    <location>
        <begin position="319"/>
        <end position="338"/>
    </location>
</feature>
<comment type="similarity">
    <text evidence="2">Belongs to the autoinducer-2 exporter (AI-2E) (TC 2.A.86) family.</text>
</comment>
<keyword evidence="5 7" id="KW-0472">Membrane</keyword>
<protein>
    <submittedName>
        <fullName evidence="8">AI-2E family transporter</fullName>
    </submittedName>
</protein>
<reference evidence="8 9" key="1">
    <citation type="submission" date="2023-10" db="EMBL/GenBank/DDBJ databases">
        <title>Novel methanotroph of the genus Methylocapsa from a subarctic wetland.</title>
        <authorList>
            <person name="Belova S.E."/>
            <person name="Oshkin I.Y."/>
            <person name="Miroshnikov K."/>
            <person name="Dedysh S.N."/>
        </authorList>
    </citation>
    <scope>NUCLEOTIDE SEQUENCE [LARGE SCALE GENOMIC DNA]</scope>
    <source>
        <strain evidence="8 9">RX1</strain>
    </source>
</reference>
<feature type="region of interest" description="Disordered" evidence="6">
    <location>
        <begin position="140"/>
        <end position="175"/>
    </location>
</feature>
<accession>A0ABZ0HVE2</accession>
<feature type="transmembrane region" description="Helical" evidence="7">
    <location>
        <begin position="21"/>
        <end position="40"/>
    </location>
</feature>
<feature type="transmembrane region" description="Helical" evidence="7">
    <location>
        <begin position="73"/>
        <end position="94"/>
    </location>
</feature>
<feature type="transmembrane region" description="Helical" evidence="7">
    <location>
        <begin position="277"/>
        <end position="307"/>
    </location>
</feature>
<evidence type="ECO:0000313" key="8">
    <source>
        <dbReference type="EMBL" id="WOJ91254.1"/>
    </source>
</evidence>